<evidence type="ECO:0000313" key="2">
    <source>
        <dbReference type="EMBL" id="MBG6141237.1"/>
    </source>
</evidence>
<dbReference type="Proteomes" id="UP000622552">
    <property type="component" value="Unassembled WGS sequence"/>
</dbReference>
<name>A0A8J7KTY0_9ACTN</name>
<comment type="caution">
    <text evidence="2">The sequence shown here is derived from an EMBL/GenBank/DDBJ whole genome shotgun (WGS) entry which is preliminary data.</text>
</comment>
<dbReference type="RefSeq" id="WP_197007684.1">
    <property type="nucleotide sequence ID" value="NZ_BONS01000029.1"/>
</dbReference>
<sequence length="107" mass="12366">MELWTDEEFDSLLETMAHEGAPRRFALCQVRGDREDGRVYAYGMQFDDHAVVRRFEEGALADIMQSAESARRMWSRIGQFRLVWIDPAPEPTEDDEDPADDDPDEDA</sequence>
<organism evidence="2 3">
    <name type="scientific">Longispora fulva</name>
    <dbReference type="NCBI Taxonomy" id="619741"/>
    <lineage>
        <taxon>Bacteria</taxon>
        <taxon>Bacillati</taxon>
        <taxon>Actinomycetota</taxon>
        <taxon>Actinomycetes</taxon>
        <taxon>Micromonosporales</taxon>
        <taxon>Micromonosporaceae</taxon>
        <taxon>Longispora</taxon>
    </lineage>
</organism>
<dbReference type="EMBL" id="JADOUF010000001">
    <property type="protein sequence ID" value="MBG6141237.1"/>
    <property type="molecule type" value="Genomic_DNA"/>
</dbReference>
<keyword evidence="3" id="KW-1185">Reference proteome</keyword>
<feature type="region of interest" description="Disordered" evidence="1">
    <location>
        <begin position="85"/>
        <end position="107"/>
    </location>
</feature>
<accession>A0A8J7KTY0</accession>
<dbReference type="AlphaFoldDB" id="A0A8J7KTY0"/>
<protein>
    <submittedName>
        <fullName evidence="2">Uncharacterized protein</fullName>
    </submittedName>
</protein>
<proteinExistence type="predicted"/>
<reference evidence="2" key="1">
    <citation type="submission" date="2020-11" db="EMBL/GenBank/DDBJ databases">
        <title>Sequencing the genomes of 1000 actinobacteria strains.</title>
        <authorList>
            <person name="Klenk H.-P."/>
        </authorList>
    </citation>
    <scope>NUCLEOTIDE SEQUENCE</scope>
    <source>
        <strain evidence="2">DSM 45356</strain>
    </source>
</reference>
<gene>
    <name evidence="2" type="ORF">IW245_007431</name>
</gene>
<evidence type="ECO:0000313" key="3">
    <source>
        <dbReference type="Proteomes" id="UP000622552"/>
    </source>
</evidence>
<evidence type="ECO:0000256" key="1">
    <source>
        <dbReference type="SAM" id="MobiDB-lite"/>
    </source>
</evidence>
<feature type="compositionally biased region" description="Acidic residues" evidence="1">
    <location>
        <begin position="91"/>
        <end position="107"/>
    </location>
</feature>